<dbReference type="AlphaFoldDB" id="A0A8X6W9I8"/>
<comment type="caution">
    <text evidence="1">The sequence shown here is derived from an EMBL/GenBank/DDBJ whole genome shotgun (WGS) entry which is preliminary data.</text>
</comment>
<evidence type="ECO:0000313" key="1">
    <source>
        <dbReference type="EMBL" id="GFY30785.1"/>
    </source>
</evidence>
<organism evidence="1 2">
    <name type="scientific">Trichonephila clavipes</name>
    <name type="common">Golden silk orbweaver</name>
    <name type="synonym">Nephila clavipes</name>
    <dbReference type="NCBI Taxonomy" id="2585209"/>
    <lineage>
        <taxon>Eukaryota</taxon>
        <taxon>Metazoa</taxon>
        <taxon>Ecdysozoa</taxon>
        <taxon>Arthropoda</taxon>
        <taxon>Chelicerata</taxon>
        <taxon>Arachnida</taxon>
        <taxon>Araneae</taxon>
        <taxon>Araneomorphae</taxon>
        <taxon>Entelegynae</taxon>
        <taxon>Araneoidea</taxon>
        <taxon>Nephilidae</taxon>
        <taxon>Trichonephila</taxon>
    </lineage>
</organism>
<sequence>MVSIGETLVSSGNNIQTSTVHSLWPIFKILDGALVVSRDPDTVLIPMHVKYVDAPTFHILPLMWKIREVGDAPVT</sequence>
<dbReference type="Proteomes" id="UP000887159">
    <property type="component" value="Unassembled WGS sequence"/>
</dbReference>
<evidence type="ECO:0000313" key="2">
    <source>
        <dbReference type="Proteomes" id="UP000887159"/>
    </source>
</evidence>
<name>A0A8X6W9I8_TRICX</name>
<dbReference type="EMBL" id="BMAU01021394">
    <property type="protein sequence ID" value="GFY30785.1"/>
    <property type="molecule type" value="Genomic_DNA"/>
</dbReference>
<protein>
    <submittedName>
        <fullName evidence="1">Uncharacterized protein</fullName>
    </submittedName>
</protein>
<accession>A0A8X6W9I8</accession>
<keyword evidence="2" id="KW-1185">Reference proteome</keyword>
<reference evidence="1" key="1">
    <citation type="submission" date="2020-08" db="EMBL/GenBank/DDBJ databases">
        <title>Multicomponent nature underlies the extraordinary mechanical properties of spider dragline silk.</title>
        <authorList>
            <person name="Kono N."/>
            <person name="Nakamura H."/>
            <person name="Mori M."/>
            <person name="Yoshida Y."/>
            <person name="Ohtoshi R."/>
            <person name="Malay A.D."/>
            <person name="Moran D.A.P."/>
            <person name="Tomita M."/>
            <person name="Numata K."/>
            <person name="Arakawa K."/>
        </authorList>
    </citation>
    <scope>NUCLEOTIDE SEQUENCE</scope>
</reference>
<proteinExistence type="predicted"/>
<gene>
    <name evidence="1" type="ORF">TNCV_3119451</name>
</gene>